<reference evidence="2 3" key="1">
    <citation type="journal article" date="2015" name="BMC Genomics">
        <title>Genome mining reveals unlocked bioactive potential of marine Gram-negative bacteria.</title>
        <authorList>
            <person name="Machado H."/>
            <person name="Sonnenschein E.C."/>
            <person name="Melchiorsen J."/>
            <person name="Gram L."/>
        </authorList>
    </citation>
    <scope>NUCLEOTIDE SEQUENCE [LARGE SCALE GENOMIC DNA]</scope>
    <source>
        <strain evidence="2 3">S3137</strain>
    </source>
</reference>
<feature type="signal peptide" evidence="1">
    <location>
        <begin position="1"/>
        <end position="18"/>
    </location>
</feature>
<gene>
    <name evidence="2" type="ORF">TW72_00025</name>
</gene>
<evidence type="ECO:0000313" key="3">
    <source>
        <dbReference type="Proteomes" id="UP000033664"/>
    </source>
</evidence>
<dbReference type="OrthoDB" id="7351136at2"/>
<dbReference type="PATRIC" id="fig|151081.8.peg.1183"/>
<accession>A0A0F4PSF9</accession>
<feature type="chain" id="PRO_5002474909" evidence="1">
    <location>
        <begin position="19"/>
        <end position="171"/>
    </location>
</feature>
<comment type="caution">
    <text evidence="2">The sequence shown here is derived from an EMBL/GenBank/DDBJ whole genome shotgun (WGS) entry which is preliminary data.</text>
</comment>
<organism evidence="2 3">
    <name type="scientific">Pseudoalteromonas ruthenica</name>
    <dbReference type="NCBI Taxonomy" id="151081"/>
    <lineage>
        <taxon>Bacteria</taxon>
        <taxon>Pseudomonadati</taxon>
        <taxon>Pseudomonadota</taxon>
        <taxon>Gammaproteobacteria</taxon>
        <taxon>Alteromonadales</taxon>
        <taxon>Pseudoalteromonadaceae</taxon>
        <taxon>Pseudoalteromonas</taxon>
    </lineage>
</organism>
<dbReference type="AlphaFoldDB" id="A0A0F4PSF9"/>
<name>A0A0F4PSF9_9GAMM</name>
<dbReference type="eggNOG" id="ENOG5032SZW">
    <property type="taxonomic scope" value="Bacteria"/>
</dbReference>
<protein>
    <submittedName>
        <fullName evidence="2">Secreted protein</fullName>
    </submittedName>
</protein>
<keyword evidence="1" id="KW-0732">Signal</keyword>
<dbReference type="EMBL" id="JXXZ01000001">
    <property type="protein sequence ID" value="KJZ02121.1"/>
    <property type="molecule type" value="Genomic_DNA"/>
</dbReference>
<dbReference type="RefSeq" id="WP_045978879.1">
    <property type="nucleotide sequence ID" value="NZ_JXXY01000005.1"/>
</dbReference>
<evidence type="ECO:0000256" key="1">
    <source>
        <dbReference type="SAM" id="SignalP"/>
    </source>
</evidence>
<sequence>MKPLFAALVLLLPTLALAKSSLSPQLSVFEPYLGTWQAQFQPAPAQEQVTDVSQWQRALNGTAIRTLHSINDGDYGGESLIFWDQSKQKLVFYYFTTASFYTQGWLEVGDDGSFTAYEEVTGGAQGITQVKSTSQFVDGKIVVSTQYLQNEQWTSPQIRTYTRSDKAVVFK</sequence>
<evidence type="ECO:0000313" key="2">
    <source>
        <dbReference type="EMBL" id="KJZ02121.1"/>
    </source>
</evidence>
<dbReference type="GeneID" id="58226874"/>
<keyword evidence="3" id="KW-1185">Reference proteome</keyword>
<proteinExistence type="predicted"/>
<dbReference type="Proteomes" id="UP000033664">
    <property type="component" value="Unassembled WGS sequence"/>
</dbReference>